<dbReference type="RefSeq" id="WP_095131551.1">
    <property type="nucleotide sequence ID" value="NZ_NIBG01000003.1"/>
</dbReference>
<feature type="transmembrane region" description="Helical" evidence="2">
    <location>
        <begin position="181"/>
        <end position="206"/>
    </location>
</feature>
<keyword evidence="5" id="KW-1185">Reference proteome</keyword>
<dbReference type="SUPFAM" id="SSF49503">
    <property type="entry name" value="Cupredoxins"/>
    <property type="match status" value="1"/>
</dbReference>
<feature type="transmembrane region" description="Helical" evidence="2">
    <location>
        <begin position="227"/>
        <end position="246"/>
    </location>
</feature>
<dbReference type="InterPro" id="IPR006121">
    <property type="entry name" value="HMA_dom"/>
</dbReference>
<dbReference type="Pfam" id="PF13386">
    <property type="entry name" value="DsbD_2"/>
    <property type="match status" value="1"/>
</dbReference>
<dbReference type="SUPFAM" id="SSF55008">
    <property type="entry name" value="HMA, heavy metal-associated domain"/>
    <property type="match status" value="1"/>
</dbReference>
<dbReference type="AlphaFoldDB" id="A0A267MLE9"/>
<comment type="caution">
    <text evidence="4">The sequence shown here is derived from an EMBL/GenBank/DDBJ whole genome shotgun (WGS) entry which is preliminary data.</text>
</comment>
<dbReference type="EMBL" id="NIBG01000003">
    <property type="protein sequence ID" value="PAB60232.1"/>
    <property type="molecule type" value="Genomic_DNA"/>
</dbReference>
<dbReference type="InterPro" id="IPR036163">
    <property type="entry name" value="HMA_dom_sf"/>
</dbReference>
<feature type="transmembrane region" description="Helical" evidence="2">
    <location>
        <begin position="155"/>
        <end position="175"/>
    </location>
</feature>
<dbReference type="GO" id="GO:0046872">
    <property type="term" value="F:metal ion binding"/>
    <property type="evidence" value="ECO:0007669"/>
    <property type="project" value="UniProtKB-KW"/>
</dbReference>
<evidence type="ECO:0000313" key="5">
    <source>
        <dbReference type="Proteomes" id="UP000216024"/>
    </source>
</evidence>
<dbReference type="Gene3D" id="2.60.40.420">
    <property type="entry name" value="Cupredoxins - blue copper proteins"/>
    <property type="match status" value="1"/>
</dbReference>
<dbReference type="FunFam" id="3.30.70.100:FF:000001">
    <property type="entry name" value="ATPase copper transporting beta"/>
    <property type="match status" value="1"/>
</dbReference>
<dbReference type="CDD" id="cd00371">
    <property type="entry name" value="HMA"/>
    <property type="match status" value="1"/>
</dbReference>
<dbReference type="PROSITE" id="PS50846">
    <property type="entry name" value="HMA_2"/>
    <property type="match status" value="1"/>
</dbReference>
<feature type="transmembrane region" description="Helical" evidence="2">
    <location>
        <begin position="113"/>
        <end position="134"/>
    </location>
</feature>
<keyword evidence="2" id="KW-0812">Transmembrane</keyword>
<dbReference type="Pfam" id="PF00403">
    <property type="entry name" value="HMA"/>
    <property type="match status" value="1"/>
</dbReference>
<feature type="transmembrane region" description="Helical" evidence="2">
    <location>
        <begin position="76"/>
        <end position="93"/>
    </location>
</feature>
<dbReference type="PANTHER" id="PTHR42208:SF1">
    <property type="entry name" value="HEAVY METAL TRANSPORTER"/>
    <property type="match status" value="1"/>
</dbReference>
<evidence type="ECO:0000313" key="4">
    <source>
        <dbReference type="EMBL" id="PAB60232.1"/>
    </source>
</evidence>
<evidence type="ECO:0000256" key="1">
    <source>
        <dbReference type="ARBA" id="ARBA00022723"/>
    </source>
</evidence>
<dbReference type="InterPro" id="IPR017969">
    <property type="entry name" value="Heavy-metal-associated_CS"/>
</dbReference>
<accession>A0A267MLE9</accession>
<dbReference type="InterPro" id="IPR039447">
    <property type="entry name" value="UreH-like_TM_dom"/>
</dbReference>
<dbReference type="PANTHER" id="PTHR42208">
    <property type="entry name" value="HEAVY METAL TRANSPORTER-RELATED"/>
    <property type="match status" value="1"/>
</dbReference>
<feature type="transmembrane region" description="Helical" evidence="2">
    <location>
        <begin position="299"/>
        <end position="321"/>
    </location>
</feature>
<reference evidence="4 5" key="1">
    <citation type="submission" date="2017-06" db="EMBL/GenBank/DDBJ databases">
        <title>Draft genome sequence of anaerobic fermentative bacterium Anaeromicrobium sediminis DY2726D isolated from West Pacific Ocean sediments.</title>
        <authorList>
            <person name="Zeng X."/>
        </authorList>
    </citation>
    <scope>NUCLEOTIDE SEQUENCE [LARGE SCALE GENOMIC DNA]</scope>
    <source>
        <strain evidence="4 5">DY2726D</strain>
    </source>
</reference>
<organism evidence="4 5">
    <name type="scientific">Anaeromicrobium sediminis</name>
    <dbReference type="NCBI Taxonomy" id="1478221"/>
    <lineage>
        <taxon>Bacteria</taxon>
        <taxon>Bacillati</taxon>
        <taxon>Bacillota</taxon>
        <taxon>Clostridia</taxon>
        <taxon>Peptostreptococcales</taxon>
        <taxon>Thermotaleaceae</taxon>
        <taxon>Anaeromicrobium</taxon>
    </lineage>
</organism>
<dbReference type="OrthoDB" id="9800141at2"/>
<dbReference type="PROSITE" id="PS01047">
    <property type="entry name" value="HMA_1"/>
    <property type="match status" value="1"/>
</dbReference>
<dbReference type="Gene3D" id="3.30.70.100">
    <property type="match status" value="1"/>
</dbReference>
<evidence type="ECO:0000256" key="2">
    <source>
        <dbReference type="SAM" id="Phobius"/>
    </source>
</evidence>
<dbReference type="InterPro" id="IPR008972">
    <property type="entry name" value="Cupredoxin"/>
</dbReference>
<feature type="transmembrane region" description="Helical" evidence="2">
    <location>
        <begin position="266"/>
        <end position="287"/>
    </location>
</feature>
<dbReference type="Proteomes" id="UP000216024">
    <property type="component" value="Unassembled WGS sequence"/>
</dbReference>
<proteinExistence type="predicted"/>
<keyword evidence="1" id="KW-0479">Metal-binding</keyword>
<sequence>MSRKITLFVDGMVCNNCEKRIKSTLMKLKGIEKVKASFRKSTVEITYNENKINSQTVIRAIEKLGYGILERTKNPFTTVLPFLVLLFAGFYMIKNTIGFNFIPDISQEMGYGLIFLVGLLTSIHCIAMCGGIALSQSVSHQSQNRNILPSLLYNTGRIISYTIIGGIVGGLGSIISPTGQFKGAVAIGAGIFMFLLGFKMLNILTFPNWMKLKIPKLSLGKRSMSKPLSPLFIGLLNGFMPCGPLQTMQLYALGTGSVVKGALSMFYFSIGTVPLMLGFGFITSLISNRSGRRMIKTSAVLVMVLGLIMVNRGLALSGVAFDLGVPKDAITQTSDLRVEDGKQVINMVVNGRSYTPEIETVQVGVPVKINLDVLGINRCNNPLVIPEYGIEMDLMSEDTVIEFIPTKEGPIRISCWMGMITTKLVAVEDSSKVHAQ</sequence>
<feature type="domain" description="HMA" evidence="3">
    <location>
        <begin position="3"/>
        <end position="69"/>
    </location>
</feature>
<protein>
    <recommendedName>
        <fullName evidence="3">HMA domain-containing protein</fullName>
    </recommendedName>
</protein>
<name>A0A267MLE9_9FIRM</name>
<keyword evidence="2" id="KW-1133">Transmembrane helix</keyword>
<keyword evidence="2" id="KW-0472">Membrane</keyword>
<evidence type="ECO:0000259" key="3">
    <source>
        <dbReference type="PROSITE" id="PS50846"/>
    </source>
</evidence>
<gene>
    <name evidence="4" type="ORF">CCE28_04860</name>
</gene>